<dbReference type="Pfam" id="PF00849">
    <property type="entry name" value="PseudoU_synth_2"/>
    <property type="match status" value="1"/>
</dbReference>
<evidence type="ECO:0000256" key="1">
    <source>
        <dbReference type="ARBA" id="ARBA00004173"/>
    </source>
</evidence>
<dbReference type="Gene3D" id="3.30.2350.10">
    <property type="entry name" value="Pseudouridine synthase"/>
    <property type="match status" value="2"/>
</dbReference>
<dbReference type="InterPro" id="IPR050188">
    <property type="entry name" value="RluA_PseudoU_synthase"/>
</dbReference>
<evidence type="ECO:0000256" key="3">
    <source>
        <dbReference type="ARBA" id="ARBA00023128"/>
    </source>
</evidence>
<keyword evidence="7" id="KW-1185">Reference proteome</keyword>
<evidence type="ECO:0000259" key="5">
    <source>
        <dbReference type="Pfam" id="PF00849"/>
    </source>
</evidence>
<organism evidence="6 7">
    <name type="scientific">Euplotes crassus</name>
    <dbReference type="NCBI Taxonomy" id="5936"/>
    <lineage>
        <taxon>Eukaryota</taxon>
        <taxon>Sar</taxon>
        <taxon>Alveolata</taxon>
        <taxon>Ciliophora</taxon>
        <taxon>Intramacronucleata</taxon>
        <taxon>Spirotrichea</taxon>
        <taxon>Hypotrichia</taxon>
        <taxon>Euplotida</taxon>
        <taxon>Euplotidae</taxon>
        <taxon>Moneuplotes</taxon>
    </lineage>
</organism>
<dbReference type="InterPro" id="IPR020103">
    <property type="entry name" value="PsdUridine_synth_cat_dom_sf"/>
</dbReference>
<dbReference type="GO" id="GO:0009982">
    <property type="term" value="F:pseudouridine synthase activity"/>
    <property type="evidence" value="ECO:0007669"/>
    <property type="project" value="InterPro"/>
</dbReference>
<dbReference type="PANTHER" id="PTHR21600">
    <property type="entry name" value="MITOCHONDRIAL RNA PSEUDOURIDINE SYNTHASE"/>
    <property type="match status" value="1"/>
</dbReference>
<evidence type="ECO:0000256" key="4">
    <source>
        <dbReference type="ARBA" id="ARBA00023235"/>
    </source>
</evidence>
<dbReference type="PANTHER" id="PTHR21600:SF81">
    <property type="entry name" value="21S RRNA PSEUDOURIDINE(2819) SYNTHASE"/>
    <property type="match status" value="1"/>
</dbReference>
<evidence type="ECO:0000313" key="7">
    <source>
        <dbReference type="Proteomes" id="UP001295684"/>
    </source>
</evidence>
<evidence type="ECO:0000256" key="2">
    <source>
        <dbReference type="ARBA" id="ARBA00010876"/>
    </source>
</evidence>
<reference evidence="6" key="1">
    <citation type="submission" date="2023-07" db="EMBL/GenBank/DDBJ databases">
        <authorList>
            <consortium name="AG Swart"/>
            <person name="Singh M."/>
            <person name="Singh A."/>
            <person name="Seah K."/>
            <person name="Emmerich C."/>
        </authorList>
    </citation>
    <scope>NUCLEOTIDE SEQUENCE</scope>
    <source>
        <strain evidence="6">DP1</strain>
    </source>
</reference>
<sequence>MFAVVRNTRMIQRCSFEAYCFLPRMSLSTRVFLYTREQQIRLDRYIQKKLDLTYGGVHRACKEVDGDAFYVETVASNYQSLEKEKSYRLQRGDKIYIDQKLMSKRKKAIAQNRRKKKEERVQQTTENQKMMSKILLFENDDMIGINKPNSIASQGGDGIDEHIDKIVNEYMKRYGKRRKSFLLHRLDQYASGAMILGKNVHYARSFNGMMREKRIKKNYIALGQGLPNYLLNEDYNCDLANISHFLSGMIRSDPECHVYDHNILNPKLSLMSDQMRFLFTECQKLQMFEGMPEHKIIDDIAEKRCTLSTIYQILGFALYDRQRQCFFSFNVRQREQKDKMKPYAVQEFLDTNLQDVEAYTLYELEPLTGKKHQLRKHLSSVMETPILGDSLYGYSNLHTRGLFQKVMKYSRDFERQMLRQSIFLHSKEIKVPLQAGKNREIKTSNKLIKRDKLEYVSVSAPNPPEKFDKVLEALGLYQ</sequence>
<name>A0AAD1UCW1_EUPCR</name>
<keyword evidence="4" id="KW-0413">Isomerase</keyword>
<feature type="domain" description="Pseudouridine synthase RsuA/RluA-like" evidence="5">
    <location>
        <begin position="142"/>
        <end position="380"/>
    </location>
</feature>
<comment type="similarity">
    <text evidence="2">Belongs to the pseudouridine synthase RluA family.</text>
</comment>
<comment type="caution">
    <text evidence="6">The sequence shown here is derived from an EMBL/GenBank/DDBJ whole genome shotgun (WGS) entry which is preliminary data.</text>
</comment>
<accession>A0AAD1UCW1</accession>
<dbReference type="GO" id="GO:0000455">
    <property type="term" value="P:enzyme-directed rRNA pseudouridine synthesis"/>
    <property type="evidence" value="ECO:0007669"/>
    <property type="project" value="TreeGrafter"/>
</dbReference>
<dbReference type="SUPFAM" id="SSF55120">
    <property type="entry name" value="Pseudouridine synthase"/>
    <property type="match status" value="1"/>
</dbReference>
<dbReference type="GO" id="GO:0005739">
    <property type="term" value="C:mitochondrion"/>
    <property type="evidence" value="ECO:0007669"/>
    <property type="project" value="UniProtKB-SubCell"/>
</dbReference>
<proteinExistence type="inferred from homology"/>
<gene>
    <name evidence="6" type="ORF">ECRASSUSDP1_LOCUS6262</name>
</gene>
<protein>
    <recommendedName>
        <fullName evidence="5">Pseudouridine synthase RsuA/RluA-like domain-containing protein</fullName>
    </recommendedName>
</protein>
<dbReference type="GO" id="GO:0003723">
    <property type="term" value="F:RNA binding"/>
    <property type="evidence" value="ECO:0007669"/>
    <property type="project" value="InterPro"/>
</dbReference>
<dbReference type="Proteomes" id="UP001295684">
    <property type="component" value="Unassembled WGS sequence"/>
</dbReference>
<dbReference type="AlphaFoldDB" id="A0AAD1UCW1"/>
<keyword evidence="3" id="KW-0496">Mitochondrion</keyword>
<comment type="subcellular location">
    <subcellularLocation>
        <location evidence="1">Mitochondrion</location>
    </subcellularLocation>
</comment>
<dbReference type="EMBL" id="CAMPGE010006067">
    <property type="protein sequence ID" value="CAI2364912.1"/>
    <property type="molecule type" value="Genomic_DNA"/>
</dbReference>
<evidence type="ECO:0000313" key="6">
    <source>
        <dbReference type="EMBL" id="CAI2364912.1"/>
    </source>
</evidence>
<dbReference type="InterPro" id="IPR006145">
    <property type="entry name" value="PsdUridine_synth_RsuA/RluA"/>
</dbReference>